<sequence length="135" mass="14935">MSLKVSIETFTTSNELSMFGFCLLYGACSTLMIWILSIFEFHTHFFDGNPFRSEKRLLSFELIDLSNFAKESTSKNEINNIYGGGIIIKESNEMKIAAAGPPTTTTAPASTNQTFTSADTITKPSDRQIWSGSIN</sequence>
<protein>
    <submittedName>
        <fullName evidence="2">Uncharacterized protein</fullName>
    </submittedName>
</protein>
<reference evidence="2" key="1">
    <citation type="submission" date="2022-11" db="UniProtKB">
        <authorList>
            <consortium name="WormBaseParasite"/>
        </authorList>
    </citation>
    <scope>IDENTIFICATION</scope>
</reference>
<dbReference type="WBParaSite" id="ES5_v2.g24139.t1">
    <property type="protein sequence ID" value="ES5_v2.g24139.t1"/>
    <property type="gene ID" value="ES5_v2.g24139"/>
</dbReference>
<evidence type="ECO:0000313" key="1">
    <source>
        <dbReference type="Proteomes" id="UP000887579"/>
    </source>
</evidence>
<accession>A0AC34G3H8</accession>
<organism evidence="1 2">
    <name type="scientific">Panagrolaimus sp. ES5</name>
    <dbReference type="NCBI Taxonomy" id="591445"/>
    <lineage>
        <taxon>Eukaryota</taxon>
        <taxon>Metazoa</taxon>
        <taxon>Ecdysozoa</taxon>
        <taxon>Nematoda</taxon>
        <taxon>Chromadorea</taxon>
        <taxon>Rhabditida</taxon>
        <taxon>Tylenchina</taxon>
        <taxon>Panagrolaimomorpha</taxon>
        <taxon>Panagrolaimoidea</taxon>
        <taxon>Panagrolaimidae</taxon>
        <taxon>Panagrolaimus</taxon>
    </lineage>
</organism>
<evidence type="ECO:0000313" key="2">
    <source>
        <dbReference type="WBParaSite" id="ES5_v2.g24139.t1"/>
    </source>
</evidence>
<dbReference type="Proteomes" id="UP000887579">
    <property type="component" value="Unplaced"/>
</dbReference>
<name>A0AC34G3H8_9BILA</name>
<proteinExistence type="predicted"/>